<keyword evidence="2" id="KW-0521">NADP</keyword>
<keyword evidence="3" id="KW-0560">Oxidoreductase</keyword>
<dbReference type="InterPro" id="IPR002347">
    <property type="entry name" value="SDR_fam"/>
</dbReference>
<dbReference type="AlphaFoldDB" id="A0A1W5DA68"/>
<keyword evidence="5" id="KW-1185">Reference proteome</keyword>
<dbReference type="EMBL" id="FWEW01003564">
    <property type="protein sequence ID" value="SLM39832.1"/>
    <property type="molecule type" value="Genomic_DNA"/>
</dbReference>
<organism evidence="4 5">
    <name type="scientific">Lasallia pustulata</name>
    <dbReference type="NCBI Taxonomy" id="136370"/>
    <lineage>
        <taxon>Eukaryota</taxon>
        <taxon>Fungi</taxon>
        <taxon>Dikarya</taxon>
        <taxon>Ascomycota</taxon>
        <taxon>Pezizomycotina</taxon>
        <taxon>Lecanoromycetes</taxon>
        <taxon>OSLEUM clade</taxon>
        <taxon>Umbilicariomycetidae</taxon>
        <taxon>Umbilicariales</taxon>
        <taxon>Umbilicariaceae</taxon>
        <taxon>Lasallia</taxon>
    </lineage>
</organism>
<reference evidence="5" key="1">
    <citation type="submission" date="2017-03" db="EMBL/GenBank/DDBJ databases">
        <authorList>
            <person name="Sharma R."/>
            <person name="Thines M."/>
        </authorList>
    </citation>
    <scope>NUCLEOTIDE SEQUENCE [LARGE SCALE GENOMIC DNA]</scope>
</reference>
<dbReference type="PANTHER" id="PTHR24320:SF236">
    <property type="entry name" value="SHORT-CHAIN DEHYDROGENASE-RELATED"/>
    <property type="match status" value="1"/>
</dbReference>
<dbReference type="Pfam" id="PF00106">
    <property type="entry name" value="adh_short"/>
    <property type="match status" value="1"/>
</dbReference>
<comment type="similarity">
    <text evidence="1">Belongs to the short-chain dehydrogenases/reductases (SDR) family.</text>
</comment>
<evidence type="ECO:0000313" key="5">
    <source>
        <dbReference type="Proteomes" id="UP000192927"/>
    </source>
</evidence>
<dbReference type="SUPFAM" id="SSF51735">
    <property type="entry name" value="NAD(P)-binding Rossmann-fold domains"/>
    <property type="match status" value="1"/>
</dbReference>
<accession>A0A1W5DA68</accession>
<dbReference type="GO" id="GO:0016491">
    <property type="term" value="F:oxidoreductase activity"/>
    <property type="evidence" value="ECO:0007669"/>
    <property type="project" value="UniProtKB-KW"/>
</dbReference>
<dbReference type="InterPro" id="IPR036291">
    <property type="entry name" value="NAD(P)-bd_dom_sf"/>
</dbReference>
<protein>
    <submittedName>
        <fullName evidence="4">Short-chain dehydrogenase protein</fullName>
    </submittedName>
</protein>
<evidence type="ECO:0000256" key="3">
    <source>
        <dbReference type="ARBA" id="ARBA00023002"/>
    </source>
</evidence>
<dbReference type="Proteomes" id="UP000192927">
    <property type="component" value="Unassembled WGS sequence"/>
</dbReference>
<sequence length="322" mass="34894">MLRSFWTQYFPPPPVFTEKDMPSQVGRVFIVTGGNQGLGLELIKLLYPTGATIYLASRSQERAELAIQSVVSAPAAPATPGVLKYLHLDLNDLTTVKASAAAFAAQESRLDILWNNAGIGGSPVGTSTAQFLEGHIGINCVAPLLFTQQLVSHLRAAAADASPNSVRIVWTASLSVETHSPAGGVDFGLIDGGATQNPPRDYAASKAGNFFLAVEGARRYGGDGIVSVAQNPGQLDTDVWRHQSALLMMFVRPTLHDKKLGAYTMLYAGFSPDVTVEQNGAYVMPWGRIMERNPRKDILAAIEEGKATRFWEWCEEKWKPYA</sequence>
<proteinExistence type="inferred from homology"/>
<dbReference type="PANTHER" id="PTHR24320">
    <property type="entry name" value="RETINOL DEHYDROGENASE"/>
    <property type="match status" value="1"/>
</dbReference>
<name>A0A1W5DA68_9LECA</name>
<evidence type="ECO:0000256" key="1">
    <source>
        <dbReference type="ARBA" id="ARBA00006484"/>
    </source>
</evidence>
<dbReference type="Gene3D" id="3.40.50.720">
    <property type="entry name" value="NAD(P)-binding Rossmann-like Domain"/>
    <property type="match status" value="1"/>
</dbReference>
<evidence type="ECO:0000313" key="4">
    <source>
        <dbReference type="EMBL" id="SLM39832.1"/>
    </source>
</evidence>
<evidence type="ECO:0000256" key="2">
    <source>
        <dbReference type="ARBA" id="ARBA00022857"/>
    </source>
</evidence>
<dbReference type="PRINTS" id="PR00081">
    <property type="entry name" value="GDHRDH"/>
</dbReference>